<protein>
    <submittedName>
        <fullName evidence="2">Uncharacterized protein</fullName>
    </submittedName>
</protein>
<comment type="caution">
    <text evidence="2">The sequence shown here is derived from an EMBL/GenBank/DDBJ whole genome shotgun (WGS) entry which is preliminary data.</text>
</comment>
<keyword evidence="1" id="KW-0812">Transmembrane</keyword>
<dbReference type="AlphaFoldDB" id="A0A645GCT9"/>
<keyword evidence="1" id="KW-1133">Transmembrane helix</keyword>
<organism evidence="2">
    <name type="scientific">bioreactor metagenome</name>
    <dbReference type="NCBI Taxonomy" id="1076179"/>
    <lineage>
        <taxon>unclassified sequences</taxon>
        <taxon>metagenomes</taxon>
        <taxon>ecological metagenomes</taxon>
    </lineage>
</organism>
<proteinExistence type="predicted"/>
<evidence type="ECO:0000256" key="1">
    <source>
        <dbReference type="SAM" id="Phobius"/>
    </source>
</evidence>
<accession>A0A645GCT9</accession>
<dbReference type="EMBL" id="VSSQ01072425">
    <property type="protein sequence ID" value="MPN23812.1"/>
    <property type="molecule type" value="Genomic_DNA"/>
</dbReference>
<reference evidence="2" key="1">
    <citation type="submission" date="2019-08" db="EMBL/GenBank/DDBJ databases">
        <authorList>
            <person name="Kucharzyk K."/>
            <person name="Murdoch R.W."/>
            <person name="Higgins S."/>
            <person name="Loffler F."/>
        </authorList>
    </citation>
    <scope>NUCLEOTIDE SEQUENCE</scope>
</reference>
<name>A0A645GCT9_9ZZZZ</name>
<sequence>MRYVTLTNRSQGQFTGAVAQRLVPGGDAVRIQKAVEQQGLFIAGVLALVVVLQYQLVDVIAHGD</sequence>
<gene>
    <name evidence="2" type="ORF">SDC9_171205</name>
</gene>
<keyword evidence="1" id="KW-0472">Membrane</keyword>
<feature type="transmembrane region" description="Helical" evidence="1">
    <location>
        <begin position="39"/>
        <end position="57"/>
    </location>
</feature>
<evidence type="ECO:0000313" key="2">
    <source>
        <dbReference type="EMBL" id="MPN23812.1"/>
    </source>
</evidence>